<dbReference type="Pfam" id="PF02556">
    <property type="entry name" value="SecB"/>
    <property type="match status" value="1"/>
</dbReference>
<evidence type="ECO:0000313" key="2">
    <source>
        <dbReference type="EMBL" id="CUP10648.1"/>
    </source>
</evidence>
<organism evidence="2 3">
    <name type="scientific">Blautia wexlerae</name>
    <dbReference type="NCBI Taxonomy" id="418240"/>
    <lineage>
        <taxon>Bacteria</taxon>
        <taxon>Bacillati</taxon>
        <taxon>Bacillota</taxon>
        <taxon>Clostridia</taxon>
        <taxon>Lachnospirales</taxon>
        <taxon>Lachnospiraceae</taxon>
        <taxon>Blautia</taxon>
    </lineage>
</organism>
<dbReference type="EMBL" id="CZAW01000005">
    <property type="protein sequence ID" value="CUP10648.1"/>
    <property type="molecule type" value="Genomic_DNA"/>
</dbReference>
<reference evidence="2 3" key="1">
    <citation type="submission" date="2015-09" db="EMBL/GenBank/DDBJ databases">
        <authorList>
            <consortium name="Pathogen Informatics"/>
        </authorList>
    </citation>
    <scope>NUCLEOTIDE SEQUENCE [LARGE SCALE GENOMIC DNA]</scope>
    <source>
        <strain evidence="2 3">2789STDY5834911</strain>
    </source>
</reference>
<dbReference type="Gene3D" id="3.10.420.10">
    <property type="entry name" value="SecB-like"/>
    <property type="match status" value="1"/>
</dbReference>
<proteinExistence type="inferred from homology"/>
<sequence>MNIKTDYESPLVLKNIIITEGHFKRNEDSLENLELKVGVSHDVERLSEREYKITLELNVADPEEKLSVFVKGMAIFETKQENQMLIERNTLAIMFPYFRSYVSTLTTQPGMTPIVLPAMNIMTMLAQKEK</sequence>
<protein>
    <submittedName>
        <fullName evidence="2">Preprotein translocase subunit SecB</fullName>
    </submittedName>
</protein>
<dbReference type="AlphaFoldDB" id="A0A174KLE3"/>
<dbReference type="RefSeq" id="WP_055149473.1">
    <property type="nucleotide sequence ID" value="NZ_CZAW01000005.1"/>
</dbReference>
<dbReference type="SUPFAM" id="SSF54611">
    <property type="entry name" value="SecB-like"/>
    <property type="match status" value="1"/>
</dbReference>
<comment type="similarity">
    <text evidence="1">Belongs to the SecB family.</text>
</comment>
<dbReference type="GO" id="GO:0051262">
    <property type="term" value="P:protein tetramerization"/>
    <property type="evidence" value="ECO:0007669"/>
    <property type="project" value="InterPro"/>
</dbReference>
<dbReference type="InterPro" id="IPR035958">
    <property type="entry name" value="SecB-like_sf"/>
</dbReference>
<accession>A0A174KLE3</accession>
<dbReference type="Proteomes" id="UP000095712">
    <property type="component" value="Unassembled WGS sequence"/>
</dbReference>
<dbReference type="OrthoDB" id="1699164at2"/>
<dbReference type="GO" id="GO:0015031">
    <property type="term" value="P:protein transport"/>
    <property type="evidence" value="ECO:0007669"/>
    <property type="project" value="InterPro"/>
</dbReference>
<dbReference type="GO" id="GO:0051082">
    <property type="term" value="F:unfolded protein binding"/>
    <property type="evidence" value="ECO:0007669"/>
    <property type="project" value="InterPro"/>
</dbReference>
<evidence type="ECO:0000256" key="1">
    <source>
        <dbReference type="ARBA" id="ARBA00009990"/>
    </source>
</evidence>
<evidence type="ECO:0000313" key="3">
    <source>
        <dbReference type="Proteomes" id="UP000095712"/>
    </source>
</evidence>
<gene>
    <name evidence="2" type="ORF">ERS852523_00560</name>
</gene>
<dbReference type="InterPro" id="IPR003708">
    <property type="entry name" value="SecB"/>
</dbReference>
<name>A0A174KLE3_9FIRM</name>